<comment type="cofactor">
    <cofactor evidence="1">
        <name>Zn(2+)</name>
        <dbReference type="ChEBI" id="CHEBI:29105"/>
    </cofactor>
</comment>
<proteinExistence type="inferred from homology"/>
<dbReference type="Gene3D" id="3.50.30.30">
    <property type="match status" value="1"/>
</dbReference>
<dbReference type="PANTHER" id="PTHR12147">
    <property type="entry name" value="METALLOPEPTIDASE M28 FAMILY MEMBER"/>
    <property type="match status" value="1"/>
</dbReference>
<feature type="domain" description="PA" evidence="8">
    <location>
        <begin position="131"/>
        <end position="210"/>
    </location>
</feature>
<evidence type="ECO:0000256" key="1">
    <source>
        <dbReference type="ARBA" id="ARBA00001947"/>
    </source>
</evidence>
<dbReference type="GO" id="GO:0046872">
    <property type="term" value="F:metal ion binding"/>
    <property type="evidence" value="ECO:0007669"/>
    <property type="project" value="UniProtKB-KW"/>
</dbReference>
<keyword evidence="5 7" id="KW-0378">Hydrolase</keyword>
<protein>
    <recommendedName>
        <fullName evidence="7">Peptide hydrolase</fullName>
        <ecNumber evidence="7">3.4.-.-</ecNumber>
    </recommendedName>
</protein>
<dbReference type="InterPro" id="IPR046450">
    <property type="entry name" value="PA_dom_sf"/>
</dbReference>
<reference evidence="10" key="1">
    <citation type="submission" date="2023-06" db="EMBL/GenBank/DDBJ databases">
        <title>Draft genome of Marssonina rosae.</title>
        <authorList>
            <person name="Cheng Q."/>
        </authorList>
    </citation>
    <scope>NUCLEOTIDE SEQUENCE</scope>
    <source>
        <strain evidence="10">R4</strain>
    </source>
</reference>
<dbReference type="Proteomes" id="UP001285354">
    <property type="component" value="Unassembled WGS sequence"/>
</dbReference>
<dbReference type="InterPro" id="IPR045175">
    <property type="entry name" value="M28_fam"/>
</dbReference>
<keyword evidence="7" id="KW-0732">Signal</keyword>
<keyword evidence="4 7" id="KW-0479">Metal-binding</keyword>
<name>A0AAD9WCT3_9HELO</name>
<dbReference type="PANTHER" id="PTHR12147:SF26">
    <property type="entry name" value="PEPTIDASE M28 DOMAIN-CONTAINING PROTEIN"/>
    <property type="match status" value="1"/>
</dbReference>
<dbReference type="EC" id="3.4.-.-" evidence="7"/>
<keyword evidence="6 7" id="KW-0862">Zinc</keyword>
<dbReference type="EMBL" id="JAUBYV010000011">
    <property type="protein sequence ID" value="KAK2624139.1"/>
    <property type="molecule type" value="Genomic_DNA"/>
</dbReference>
<dbReference type="SUPFAM" id="SSF52025">
    <property type="entry name" value="PA domain"/>
    <property type="match status" value="1"/>
</dbReference>
<evidence type="ECO:0000256" key="5">
    <source>
        <dbReference type="ARBA" id="ARBA00022801"/>
    </source>
</evidence>
<evidence type="ECO:0000256" key="3">
    <source>
        <dbReference type="ARBA" id="ARBA00022670"/>
    </source>
</evidence>
<gene>
    <name evidence="10" type="ORF">QTJ16_006773</name>
</gene>
<evidence type="ECO:0000256" key="4">
    <source>
        <dbReference type="ARBA" id="ARBA00022723"/>
    </source>
</evidence>
<accession>A0AAD9WCT3</accession>
<evidence type="ECO:0000256" key="6">
    <source>
        <dbReference type="ARBA" id="ARBA00022833"/>
    </source>
</evidence>
<dbReference type="GO" id="GO:0008235">
    <property type="term" value="F:metalloexopeptidase activity"/>
    <property type="evidence" value="ECO:0007669"/>
    <property type="project" value="InterPro"/>
</dbReference>
<evidence type="ECO:0000259" key="9">
    <source>
        <dbReference type="Pfam" id="PF04389"/>
    </source>
</evidence>
<sequence>MKFSCHAAVLATIASLGAAAVVERAQELPLVDSESLRGGIESSSLFDKAKTLQDFANTGRTRNRFIGSRGHDATVEYIVQQLEATGYYDVKVQKFVASYQRAFVFADGKTFEAEPFIHSPPANVTSAVAFVDHGGCTQGNYPAHVKGKIVVISRGGCGYDTKMTLAKDAGAVAVVIHQKDGGDDNVLLGQFQDAQGDYLPTVGMSFKGAQDFLAASAEAPALIQIEAVEIETENVLAETKGGDKDHVLMVGAHTDSSPKGPGINDGASGVIGILEVALQLAKFSTVNKVRFAFWSAQEQGLLGSKHYIKKLSLADALQIRLYLDIDMIASPNYVYQNLDGDGSTFGLRGPWGSDDAEKLLEDYFNGIGITTEPAPFDGRRDSEPFRDLGIPVAGLSSGADELKSQDEVNHVGGTAGQPYDPNYRTAGDTLENINMDVFFQMTKAIAHVVGTCARLTEGGPPDFMTAFHHN</sequence>
<keyword evidence="3 7" id="KW-0645">Protease</keyword>
<feature type="domain" description="Peptidase M28" evidence="9">
    <location>
        <begin position="234"/>
        <end position="448"/>
    </location>
</feature>
<dbReference type="InterPro" id="IPR007484">
    <property type="entry name" value="Peptidase_M28"/>
</dbReference>
<comment type="caution">
    <text evidence="10">The sequence shown here is derived from an EMBL/GenBank/DDBJ whole genome shotgun (WGS) entry which is preliminary data.</text>
</comment>
<dbReference type="GO" id="GO:0006508">
    <property type="term" value="P:proteolysis"/>
    <property type="evidence" value="ECO:0007669"/>
    <property type="project" value="UniProtKB-KW"/>
</dbReference>
<evidence type="ECO:0000313" key="10">
    <source>
        <dbReference type="EMBL" id="KAK2624139.1"/>
    </source>
</evidence>
<evidence type="ECO:0000256" key="7">
    <source>
        <dbReference type="RuleBase" id="RU361240"/>
    </source>
</evidence>
<evidence type="ECO:0000313" key="11">
    <source>
        <dbReference type="Proteomes" id="UP001285354"/>
    </source>
</evidence>
<organism evidence="10 11">
    <name type="scientific">Diplocarpon rosae</name>
    <dbReference type="NCBI Taxonomy" id="946125"/>
    <lineage>
        <taxon>Eukaryota</taxon>
        <taxon>Fungi</taxon>
        <taxon>Dikarya</taxon>
        <taxon>Ascomycota</taxon>
        <taxon>Pezizomycotina</taxon>
        <taxon>Leotiomycetes</taxon>
        <taxon>Helotiales</taxon>
        <taxon>Drepanopezizaceae</taxon>
        <taxon>Diplocarpon</taxon>
    </lineage>
</organism>
<dbReference type="InterPro" id="IPR003137">
    <property type="entry name" value="PA_domain"/>
</dbReference>
<keyword evidence="11" id="KW-1185">Reference proteome</keyword>
<evidence type="ECO:0000259" key="8">
    <source>
        <dbReference type="Pfam" id="PF02225"/>
    </source>
</evidence>
<dbReference type="SUPFAM" id="SSF53187">
    <property type="entry name" value="Zn-dependent exopeptidases"/>
    <property type="match status" value="1"/>
</dbReference>
<dbReference type="Pfam" id="PF04389">
    <property type="entry name" value="Peptidase_M28"/>
    <property type="match status" value="1"/>
</dbReference>
<feature type="chain" id="PRO_5041766690" description="Peptide hydrolase" evidence="7">
    <location>
        <begin position="20"/>
        <end position="470"/>
    </location>
</feature>
<dbReference type="AlphaFoldDB" id="A0AAD9WCT3"/>
<evidence type="ECO:0000256" key="2">
    <source>
        <dbReference type="ARBA" id="ARBA00005634"/>
    </source>
</evidence>
<dbReference type="Pfam" id="PF02225">
    <property type="entry name" value="PA"/>
    <property type="match status" value="1"/>
</dbReference>
<feature type="signal peptide" evidence="7">
    <location>
        <begin position="1"/>
        <end position="19"/>
    </location>
</feature>
<dbReference type="Gene3D" id="3.40.630.10">
    <property type="entry name" value="Zn peptidases"/>
    <property type="match status" value="1"/>
</dbReference>
<comment type="similarity">
    <text evidence="2">Belongs to the peptidase M28 family. M28B subfamily.</text>
</comment>